<organism evidence="2">
    <name type="scientific">human gut metagenome</name>
    <dbReference type="NCBI Taxonomy" id="408170"/>
    <lineage>
        <taxon>unclassified sequences</taxon>
        <taxon>metagenomes</taxon>
        <taxon>organismal metagenomes</taxon>
    </lineage>
</organism>
<dbReference type="Gene3D" id="3.30.70.1050">
    <property type="entry name" value="Trigger factor ribosome-binding domain"/>
    <property type="match status" value="1"/>
</dbReference>
<dbReference type="SUPFAM" id="SSF102735">
    <property type="entry name" value="Trigger factor ribosome-binding domain"/>
    <property type="match status" value="1"/>
</dbReference>
<comment type="caution">
    <text evidence="2">The sequence shown here is derived from an EMBL/GenBank/DDBJ whole genome shotgun (WGS) entry which is preliminary data.</text>
</comment>
<dbReference type="AlphaFoldDB" id="K1SNN5"/>
<sequence>MRLQKFDEAIMKVYSKSAKYFNIPGFRKGKAPFNIVERMYGDEIFYEDAFNEVVPAIYEKEIEDNKLEVVSKPEINIVNMKKGEDLVFTAVVQTKPEVTLGKYKGVE</sequence>
<dbReference type="GO" id="GO:0043022">
    <property type="term" value="F:ribosome binding"/>
    <property type="evidence" value="ECO:0007669"/>
    <property type="project" value="TreeGrafter"/>
</dbReference>
<dbReference type="InterPro" id="IPR036611">
    <property type="entry name" value="Trigger_fac_ribosome-bd_sf"/>
</dbReference>
<gene>
    <name evidence="2" type="ORF">OBE_14916</name>
</gene>
<name>K1SNN5_9ZZZZ</name>
<proteinExistence type="predicted"/>
<dbReference type="GO" id="GO:0003755">
    <property type="term" value="F:peptidyl-prolyl cis-trans isomerase activity"/>
    <property type="evidence" value="ECO:0007669"/>
    <property type="project" value="TreeGrafter"/>
</dbReference>
<reference evidence="2" key="1">
    <citation type="journal article" date="2013" name="Environ. Microbiol.">
        <title>Microbiota from the distal guts of lean and obese adolescents exhibit partial functional redundancy besides clear differences in community structure.</title>
        <authorList>
            <person name="Ferrer M."/>
            <person name="Ruiz A."/>
            <person name="Lanza F."/>
            <person name="Haange S.B."/>
            <person name="Oberbach A."/>
            <person name="Till H."/>
            <person name="Bargiela R."/>
            <person name="Campoy C."/>
            <person name="Segura M.T."/>
            <person name="Richter M."/>
            <person name="von Bergen M."/>
            <person name="Seifert J."/>
            <person name="Suarez A."/>
        </authorList>
    </citation>
    <scope>NUCLEOTIDE SEQUENCE</scope>
</reference>
<evidence type="ECO:0000259" key="1">
    <source>
        <dbReference type="Pfam" id="PF05697"/>
    </source>
</evidence>
<dbReference type="GO" id="GO:0015031">
    <property type="term" value="P:protein transport"/>
    <property type="evidence" value="ECO:0007669"/>
    <property type="project" value="InterPro"/>
</dbReference>
<dbReference type="Pfam" id="PF05697">
    <property type="entry name" value="Trigger_N"/>
    <property type="match status" value="1"/>
</dbReference>
<feature type="non-terminal residue" evidence="2">
    <location>
        <position position="107"/>
    </location>
</feature>
<dbReference type="InterPro" id="IPR008881">
    <property type="entry name" value="Trigger_fac_ribosome-bd_bac"/>
</dbReference>
<dbReference type="GO" id="GO:0051083">
    <property type="term" value="P:'de novo' cotranslational protein folding"/>
    <property type="evidence" value="ECO:0007669"/>
    <property type="project" value="TreeGrafter"/>
</dbReference>
<dbReference type="InterPro" id="IPR005215">
    <property type="entry name" value="Trig_fac"/>
</dbReference>
<dbReference type="GO" id="GO:0044183">
    <property type="term" value="F:protein folding chaperone"/>
    <property type="evidence" value="ECO:0007669"/>
    <property type="project" value="TreeGrafter"/>
</dbReference>
<evidence type="ECO:0000313" key="2">
    <source>
        <dbReference type="EMBL" id="EKC48911.1"/>
    </source>
</evidence>
<dbReference type="GO" id="GO:0043335">
    <property type="term" value="P:protein unfolding"/>
    <property type="evidence" value="ECO:0007669"/>
    <property type="project" value="TreeGrafter"/>
</dbReference>
<accession>K1SNN5</accession>
<protein>
    <submittedName>
        <fullName evidence="2">Trigger factor</fullName>
    </submittedName>
</protein>
<dbReference type="EMBL" id="AJWZ01010283">
    <property type="protein sequence ID" value="EKC48911.1"/>
    <property type="molecule type" value="Genomic_DNA"/>
</dbReference>
<dbReference type="PANTHER" id="PTHR30560:SF3">
    <property type="entry name" value="TRIGGER FACTOR-LIKE PROTEIN TIG, CHLOROPLASTIC"/>
    <property type="match status" value="1"/>
</dbReference>
<dbReference type="PANTHER" id="PTHR30560">
    <property type="entry name" value="TRIGGER FACTOR CHAPERONE AND PEPTIDYL-PROLYL CIS/TRANS ISOMERASE"/>
    <property type="match status" value="1"/>
</dbReference>
<feature type="domain" description="Trigger factor ribosome-binding bacterial" evidence="1">
    <location>
        <begin position="4"/>
        <end position="107"/>
    </location>
</feature>